<keyword evidence="3 7" id="KW-0812">Transmembrane</keyword>
<dbReference type="InterPro" id="IPR050833">
    <property type="entry name" value="Poly_Biosynth_Transport"/>
</dbReference>
<comment type="caution">
    <text evidence="8">The sequence shown here is derived from an EMBL/GenBank/DDBJ whole genome shotgun (WGS) entry which is preliminary data.</text>
</comment>
<keyword evidence="4 7" id="KW-1133">Transmembrane helix</keyword>
<evidence type="ECO:0000256" key="3">
    <source>
        <dbReference type="ARBA" id="ARBA00022692"/>
    </source>
</evidence>
<evidence type="ECO:0000256" key="4">
    <source>
        <dbReference type="ARBA" id="ARBA00022989"/>
    </source>
</evidence>
<feature type="transmembrane region" description="Helical" evidence="7">
    <location>
        <begin position="349"/>
        <end position="368"/>
    </location>
</feature>
<evidence type="ECO:0008006" key="10">
    <source>
        <dbReference type="Google" id="ProtNLM"/>
    </source>
</evidence>
<dbReference type="PANTHER" id="PTHR30250:SF11">
    <property type="entry name" value="O-ANTIGEN TRANSPORTER-RELATED"/>
    <property type="match status" value="1"/>
</dbReference>
<proteinExistence type="predicted"/>
<feature type="transmembrane region" description="Helical" evidence="7">
    <location>
        <begin position="289"/>
        <end position="309"/>
    </location>
</feature>
<organism evidence="8 9">
    <name type="scientific">Dactylosporangium maewongense</name>
    <dbReference type="NCBI Taxonomy" id="634393"/>
    <lineage>
        <taxon>Bacteria</taxon>
        <taxon>Bacillati</taxon>
        <taxon>Actinomycetota</taxon>
        <taxon>Actinomycetes</taxon>
        <taxon>Micromonosporales</taxon>
        <taxon>Micromonosporaceae</taxon>
        <taxon>Dactylosporangium</taxon>
    </lineage>
</organism>
<keyword evidence="9" id="KW-1185">Reference proteome</keyword>
<feature type="transmembrane region" description="Helical" evidence="7">
    <location>
        <begin position="113"/>
        <end position="135"/>
    </location>
</feature>
<accession>A0ABN2D710</accession>
<feature type="compositionally biased region" description="Low complexity" evidence="6">
    <location>
        <begin position="489"/>
        <end position="505"/>
    </location>
</feature>
<reference evidence="8 9" key="1">
    <citation type="journal article" date="2019" name="Int. J. Syst. Evol. Microbiol.">
        <title>The Global Catalogue of Microorganisms (GCM) 10K type strain sequencing project: providing services to taxonomists for standard genome sequencing and annotation.</title>
        <authorList>
            <consortium name="The Broad Institute Genomics Platform"/>
            <consortium name="The Broad Institute Genome Sequencing Center for Infectious Disease"/>
            <person name="Wu L."/>
            <person name="Ma J."/>
        </authorList>
    </citation>
    <scope>NUCLEOTIDE SEQUENCE [LARGE SCALE GENOMIC DNA]</scope>
    <source>
        <strain evidence="8 9">JCM 15933</strain>
    </source>
</reference>
<name>A0ABN2D710_9ACTN</name>
<feature type="transmembrane region" description="Helical" evidence="7">
    <location>
        <begin position="82"/>
        <end position="107"/>
    </location>
</feature>
<evidence type="ECO:0000313" key="9">
    <source>
        <dbReference type="Proteomes" id="UP001501470"/>
    </source>
</evidence>
<dbReference type="EMBL" id="BAAAQD010000047">
    <property type="protein sequence ID" value="GAA1571744.1"/>
    <property type="molecule type" value="Genomic_DNA"/>
</dbReference>
<keyword evidence="5 7" id="KW-0472">Membrane</keyword>
<dbReference type="Proteomes" id="UP001501470">
    <property type="component" value="Unassembled WGS sequence"/>
</dbReference>
<protein>
    <recommendedName>
        <fullName evidence="10">Polysaccharide biosynthesis protein C-terminal domain-containing protein</fullName>
    </recommendedName>
</protein>
<feature type="transmembrane region" description="Helical" evidence="7">
    <location>
        <begin position="14"/>
        <end position="35"/>
    </location>
</feature>
<evidence type="ECO:0000256" key="6">
    <source>
        <dbReference type="SAM" id="MobiDB-lite"/>
    </source>
</evidence>
<comment type="subcellular location">
    <subcellularLocation>
        <location evidence="1">Cell membrane</location>
        <topology evidence="1">Multi-pass membrane protein</topology>
    </subcellularLocation>
</comment>
<evidence type="ECO:0000256" key="2">
    <source>
        <dbReference type="ARBA" id="ARBA00022475"/>
    </source>
</evidence>
<keyword evidence="2" id="KW-1003">Cell membrane</keyword>
<evidence type="ECO:0000256" key="7">
    <source>
        <dbReference type="SAM" id="Phobius"/>
    </source>
</evidence>
<feature type="transmembrane region" description="Helical" evidence="7">
    <location>
        <begin position="374"/>
        <end position="397"/>
    </location>
</feature>
<evidence type="ECO:0000313" key="8">
    <source>
        <dbReference type="EMBL" id="GAA1571744.1"/>
    </source>
</evidence>
<feature type="transmembrane region" description="Helical" evidence="7">
    <location>
        <begin position="41"/>
        <end position="61"/>
    </location>
</feature>
<feature type="transmembrane region" description="Helical" evidence="7">
    <location>
        <begin position="321"/>
        <end position="342"/>
    </location>
</feature>
<gene>
    <name evidence="8" type="ORF">GCM10009827_112130</name>
</gene>
<sequence length="540" mass="54474">MRPGQGLPQLTRSVGVRLLLVVLGGTAGVVVARALQPEGRGAYAIVVAVATATMAVGHLSLEQAYVGLWPAREAAVTAGSVVLAPVLGTAAALGAAGLAAAGVFGAAATAAPAVLACGLLAVPAMMTVLHLNTVLMLTGQVRVVDRALLTSGVLQCAALVGVALTGWISVGWVVGIWAVSSAVPLLLQLRAVRPRLPLFDGALARRALGLGVRYHAGSTALYLTYRLDVLALAAMTSARAVGLYTVAVTLAELTRIPTDALARACLAGQAVADLRSAAAATVRATRVSVALGLAAAGGLALAAPLLVPLGYGAAFRPALPAVYALAPGLLALGVTRQLGAYLIRLERPVVMSATSVAALAVNVGLILVLVPRWGIVGCGLAASISYGCLAVVHLVWFCRASGTPAARLLPDPVSALAAARAAAASLRRRNDAAAGADPLEDVLVAAQATAARGEMPKLEAAAGEEPEDLLRLGHLERVAADPVDEVVPAGHAAGAGSRPRGRGTAVPGAEPDGPDQRLQWTVPGEVDGAETDECRAQRRP</sequence>
<dbReference type="PANTHER" id="PTHR30250">
    <property type="entry name" value="PST FAMILY PREDICTED COLANIC ACID TRANSPORTER"/>
    <property type="match status" value="1"/>
</dbReference>
<evidence type="ECO:0000256" key="5">
    <source>
        <dbReference type="ARBA" id="ARBA00023136"/>
    </source>
</evidence>
<evidence type="ECO:0000256" key="1">
    <source>
        <dbReference type="ARBA" id="ARBA00004651"/>
    </source>
</evidence>
<feature type="region of interest" description="Disordered" evidence="6">
    <location>
        <begin position="489"/>
        <end position="540"/>
    </location>
</feature>